<evidence type="ECO:0000313" key="2">
    <source>
        <dbReference type="EMBL" id="ADI29794.1"/>
    </source>
</evidence>
<proteinExistence type="predicted"/>
<keyword evidence="1" id="KW-0812">Transmembrane</keyword>
<evidence type="ECO:0000313" key="3">
    <source>
        <dbReference type="Proteomes" id="UP000000383"/>
    </source>
</evidence>
<keyword evidence="1" id="KW-1133">Transmembrane helix</keyword>
<reference evidence="2 3" key="2">
    <citation type="journal article" date="2011" name="J. Bacteriol.">
        <title>Genomes of three methylotrophs from a single niche uncover genetic and metabolic divergence of Methylophilaceae.</title>
        <authorList>
            <person name="Lapidus A."/>
            <person name="Clum A."/>
            <person name="Labutti K."/>
            <person name="Kaluzhnaya M.G."/>
            <person name="Lim S."/>
            <person name="Beck D.A."/>
            <person name="Glavina Del Rio T."/>
            <person name="Nolan M."/>
            <person name="Mavromatis K."/>
            <person name="Huntemann M."/>
            <person name="Lucas S."/>
            <person name="Lidstrom M.E."/>
            <person name="Ivanova N."/>
            <person name="Chistoserdova L."/>
        </authorList>
    </citation>
    <scope>NUCLEOTIDE SEQUENCE [LARGE SCALE GENOMIC DNA]</scope>
    <source>
        <strain evidence="2 3">301</strain>
    </source>
</reference>
<dbReference type="eggNOG" id="ENOG5032HNW">
    <property type="taxonomic scope" value="Bacteria"/>
</dbReference>
<dbReference type="AlphaFoldDB" id="D7DIA9"/>
<dbReference type="EMBL" id="CP002056">
    <property type="protein sequence ID" value="ADI29794.1"/>
    <property type="molecule type" value="Genomic_DNA"/>
</dbReference>
<keyword evidence="1" id="KW-0472">Membrane</keyword>
<organism evidence="2 3">
    <name type="scientific">Methylotenera versatilis (strain 301)</name>
    <dbReference type="NCBI Taxonomy" id="666681"/>
    <lineage>
        <taxon>Bacteria</taxon>
        <taxon>Pseudomonadati</taxon>
        <taxon>Pseudomonadota</taxon>
        <taxon>Betaproteobacteria</taxon>
        <taxon>Nitrosomonadales</taxon>
        <taxon>Methylophilaceae</taxon>
        <taxon>Methylotenera</taxon>
    </lineage>
</organism>
<dbReference type="HOGENOM" id="CLU_209219_0_0_4"/>
<protein>
    <submittedName>
        <fullName evidence="2">Uncharacterized protein</fullName>
    </submittedName>
</protein>
<accession>D7DIA9</accession>
<dbReference type="STRING" id="666681.M301_1411"/>
<dbReference type="KEGG" id="meh:M301_1411"/>
<sequence length="60" mass="7021">MKFWDILVYAAWSISAVMLVWMVVDAFMISSQYDEEYLMSSREGGEDDVVHGVHMEEERT</sequence>
<keyword evidence="3" id="KW-1185">Reference proteome</keyword>
<dbReference type="RefSeq" id="WP_013148106.1">
    <property type="nucleotide sequence ID" value="NC_014207.1"/>
</dbReference>
<gene>
    <name evidence="2" type="ordered locus">M301_1411</name>
</gene>
<evidence type="ECO:0000256" key="1">
    <source>
        <dbReference type="SAM" id="Phobius"/>
    </source>
</evidence>
<feature type="transmembrane region" description="Helical" evidence="1">
    <location>
        <begin position="6"/>
        <end position="29"/>
    </location>
</feature>
<name>D7DIA9_METV0</name>
<dbReference type="OrthoDB" id="7867413at2"/>
<reference evidence="3" key="1">
    <citation type="submission" date="2010-05" db="EMBL/GenBank/DDBJ databases">
        <title>Complete sequence of Methylotenera sp. 301.</title>
        <authorList>
            <person name="Lucas S."/>
            <person name="Copeland A."/>
            <person name="Lapidus A."/>
            <person name="Cheng J.-F."/>
            <person name="Bruce D."/>
            <person name="Goodwin L."/>
            <person name="Pitluck S."/>
            <person name="Clum A."/>
            <person name="Land M."/>
            <person name="Hauser L."/>
            <person name="Kyrpides N."/>
            <person name="Ivanova N."/>
            <person name="Chistoservova L."/>
            <person name="Kalyuzhnaya M."/>
            <person name="Woyke T."/>
        </authorList>
    </citation>
    <scope>NUCLEOTIDE SEQUENCE [LARGE SCALE GENOMIC DNA]</scope>
    <source>
        <strain evidence="3">301</strain>
    </source>
</reference>
<dbReference type="Proteomes" id="UP000000383">
    <property type="component" value="Chromosome"/>
</dbReference>